<dbReference type="EMBL" id="UOFC01000083">
    <property type="protein sequence ID" value="VAW45941.1"/>
    <property type="molecule type" value="Genomic_DNA"/>
</dbReference>
<reference evidence="2" key="1">
    <citation type="submission" date="2018-06" db="EMBL/GenBank/DDBJ databases">
        <authorList>
            <person name="Zhirakovskaya E."/>
        </authorList>
    </citation>
    <scope>NUCLEOTIDE SEQUENCE</scope>
</reference>
<name>A0A3B0VSL1_9ZZZZ</name>
<evidence type="ECO:0008006" key="3">
    <source>
        <dbReference type="Google" id="ProtNLM"/>
    </source>
</evidence>
<feature type="non-terminal residue" evidence="2">
    <location>
        <position position="1215"/>
    </location>
</feature>
<dbReference type="InterPro" id="IPR049804">
    <property type="entry name" value="Choice_anch_L"/>
</dbReference>
<feature type="region of interest" description="Disordered" evidence="1">
    <location>
        <begin position="1192"/>
        <end position="1215"/>
    </location>
</feature>
<evidence type="ECO:0000313" key="2">
    <source>
        <dbReference type="EMBL" id="VAW45941.1"/>
    </source>
</evidence>
<accession>A0A3B0VSL1</accession>
<protein>
    <recommendedName>
        <fullName evidence="3">Ig-like domain-containing protein</fullName>
    </recommendedName>
</protein>
<proteinExistence type="predicted"/>
<organism evidence="2">
    <name type="scientific">hydrothermal vent metagenome</name>
    <dbReference type="NCBI Taxonomy" id="652676"/>
    <lineage>
        <taxon>unclassified sequences</taxon>
        <taxon>metagenomes</taxon>
        <taxon>ecological metagenomes</taxon>
    </lineage>
</organism>
<gene>
    <name evidence="2" type="ORF">MNBD_GAMMA03-1998</name>
</gene>
<feature type="non-terminal residue" evidence="2">
    <location>
        <position position="1"/>
    </location>
</feature>
<dbReference type="NCBIfam" id="NF038133">
    <property type="entry name" value="choice_anch_L"/>
    <property type="match status" value="1"/>
</dbReference>
<sequence length="1215" mass="130987">NASFIQFDFVPLADSISFDFLMASEEYDMGSFECNYSDAFAFLLTDSAGNVTNLAVLPGTTTPILVTNIHPDNGADCGGINEQFFGAYTPNNGPPISFDGRTTVFTAQSAVIPGENYTIKLVIADDSRGFGDTVFDSGVFIKAGSFNLGGNLGDDITIVAGTAECDGTEIILDTSLELATHVWYKDNVEIPGEILSTLTVTEPGVYYCDFDFEGVCTGSAEPILIEFKDNPIANPAPNLIICSATGTEEFNLIENDDDILGTQDPTDFLVSYHLTEQDAIDNVGALTSPYSNISNPQIIWARLADITQTCVDIISFSLSAASEPLINPSPDLELCDDVSNDGFEAFDLSLQTAIILGSQPSADYTVSYHLSFDDADLGNNALPLIYTNTVNPQPIFVRVESSGDSNCYNASAMPVFNLVVNARAIANQPDNMVVCDDPSNDGFATFDLSSQEVDILGAQDSAIYMVSFHNTQDDADTNTNALATNYTNVIPNQETVYVRVEDALYPDCYSTTSFDLIINALPTIVAVTPLQVCDDDTDGFVGFPLNTKEAELLNGQTGIEVSFHDTLVGADTDTSEIFDGYINTTMTNQIIFVRLENTTTNCYNVNTLQLEVLVNPIANTTTPLEICDDNSDGLAEFDLSTKDAQVIGLQTGMTVSYYANLADAASGNNPLPTNYTNTIAGAQEIYARIENSATGCYDTTTLQLIVNPLPTIITVTPYELCDDNTPGDEQEQFNLSTKTVEILDAQVNVTVAYYENQADADTGTNAITGLYTNISNPQEIVVVLTNTITNCTSSVTFDLIVNPLPSLIVPTSLEVCDDGIPDGLTEIDLSIKNTEITGNNPSYSVSYYIDQANADSETNPLATLYTNISNPQVIFVRVEDIITSCYDTTSLELIVEQAPIANTPTPLRYCDPDNDGFGVFTLTDANNEITGGASGLTVSYHETETNANNGVDAIDTSVNYNNIVVNAQTLYVRVESATIATDCATIVVLELIVEPTPQLVDPTPLEACDDISVDGFSIFDLTTKAAEVLNGQDSLQYILSYYATQANAESAMNPITNPLAYTNTDDFNQIIWIRVEDNTTVAGCYKVTSLELIVNPLPVLLTPAPLELCDVTNPGDEQEAFTLEDANSAILNGQTGITLTYYETQADADNATNPIFSPYTNTSNAQTIFVRAENDITGCYNTVTVTLRVNPIPSPEESPDPIEVCDDDNDGFAEF</sequence>
<feature type="compositionally biased region" description="Acidic residues" evidence="1">
    <location>
        <begin position="1197"/>
        <end position="1215"/>
    </location>
</feature>
<evidence type="ECO:0000256" key="1">
    <source>
        <dbReference type="SAM" id="MobiDB-lite"/>
    </source>
</evidence>
<dbReference type="AlphaFoldDB" id="A0A3B0VSL1"/>